<dbReference type="AlphaFoldDB" id="A0A7R9L0U2"/>
<organism evidence="11">
    <name type="scientific">Medioppia subpectinata</name>
    <dbReference type="NCBI Taxonomy" id="1979941"/>
    <lineage>
        <taxon>Eukaryota</taxon>
        <taxon>Metazoa</taxon>
        <taxon>Ecdysozoa</taxon>
        <taxon>Arthropoda</taxon>
        <taxon>Chelicerata</taxon>
        <taxon>Arachnida</taxon>
        <taxon>Acari</taxon>
        <taxon>Acariformes</taxon>
        <taxon>Sarcoptiformes</taxon>
        <taxon>Oribatida</taxon>
        <taxon>Brachypylina</taxon>
        <taxon>Oppioidea</taxon>
        <taxon>Oppiidae</taxon>
        <taxon>Medioppia</taxon>
    </lineage>
</organism>
<keyword evidence="2" id="KW-0436">Ligase</keyword>
<proteinExistence type="inferred from homology"/>
<evidence type="ECO:0000256" key="7">
    <source>
        <dbReference type="ARBA" id="ARBA00036813"/>
    </source>
</evidence>
<evidence type="ECO:0000256" key="1">
    <source>
        <dbReference type="ARBA" id="ARBA00006432"/>
    </source>
</evidence>
<dbReference type="InterPro" id="IPR042099">
    <property type="entry name" value="ANL_N_sf"/>
</dbReference>
<feature type="compositionally biased region" description="Low complexity" evidence="8">
    <location>
        <begin position="1162"/>
        <end position="1185"/>
    </location>
</feature>
<feature type="region of interest" description="Disordered" evidence="8">
    <location>
        <begin position="726"/>
        <end position="757"/>
    </location>
</feature>
<dbReference type="EMBL" id="OC864663">
    <property type="protein sequence ID" value="CAD7631857.1"/>
    <property type="molecule type" value="Genomic_DNA"/>
</dbReference>
<evidence type="ECO:0000256" key="2">
    <source>
        <dbReference type="ARBA" id="ARBA00022598"/>
    </source>
</evidence>
<dbReference type="GO" id="GO:0005524">
    <property type="term" value="F:ATP binding"/>
    <property type="evidence" value="ECO:0007669"/>
    <property type="project" value="UniProtKB-KW"/>
</dbReference>
<evidence type="ECO:0000256" key="5">
    <source>
        <dbReference type="ARBA" id="ARBA00022840"/>
    </source>
</evidence>
<dbReference type="OrthoDB" id="1700726at2759"/>
<evidence type="ECO:0000256" key="9">
    <source>
        <dbReference type="SAM" id="Phobius"/>
    </source>
</evidence>
<accession>A0A7R9L0U2</accession>
<feature type="domain" description="AMP-dependent synthetase/ligase" evidence="10">
    <location>
        <begin position="117"/>
        <end position="546"/>
    </location>
</feature>
<keyword evidence="5" id="KW-0067">ATP-binding</keyword>
<dbReference type="GO" id="GO:0090433">
    <property type="term" value="F:palmitoyl-CoA ligase activity"/>
    <property type="evidence" value="ECO:0007669"/>
    <property type="project" value="TreeGrafter"/>
</dbReference>
<dbReference type="Gene3D" id="3.40.50.12780">
    <property type="entry name" value="N-terminal domain of ligase-like"/>
    <property type="match status" value="1"/>
</dbReference>
<protein>
    <recommendedName>
        <fullName evidence="6">long-chain-fatty-acid--CoA ligase</fullName>
        <ecNumber evidence="6">6.2.1.3</ecNumber>
    </recommendedName>
</protein>
<evidence type="ECO:0000256" key="8">
    <source>
        <dbReference type="SAM" id="MobiDB-lite"/>
    </source>
</evidence>
<feature type="region of interest" description="Disordered" evidence="8">
    <location>
        <begin position="1140"/>
        <end position="1185"/>
    </location>
</feature>
<feature type="non-terminal residue" evidence="11">
    <location>
        <position position="1185"/>
    </location>
</feature>
<dbReference type="PANTHER" id="PTHR43272:SF83">
    <property type="entry name" value="ACYL-COA SYNTHETASE LONG-CHAIN, ISOFORM J"/>
    <property type="match status" value="1"/>
</dbReference>
<name>A0A7R9L0U2_9ACAR</name>
<feature type="compositionally biased region" description="Low complexity" evidence="8">
    <location>
        <begin position="1084"/>
        <end position="1098"/>
    </location>
</feature>
<feature type="compositionally biased region" description="Gly residues" evidence="8">
    <location>
        <begin position="733"/>
        <end position="747"/>
    </location>
</feature>
<dbReference type="PANTHER" id="PTHR43272">
    <property type="entry name" value="LONG-CHAIN-FATTY-ACID--COA LIGASE"/>
    <property type="match status" value="1"/>
</dbReference>
<comment type="similarity">
    <text evidence="1">Belongs to the ATP-dependent AMP-binding enzyme family.</text>
</comment>
<keyword evidence="9" id="KW-0472">Membrane</keyword>
<feature type="transmembrane region" description="Helical" evidence="9">
    <location>
        <begin position="12"/>
        <end position="33"/>
    </location>
</feature>
<feature type="compositionally biased region" description="Polar residues" evidence="8">
    <location>
        <begin position="1069"/>
        <end position="1079"/>
    </location>
</feature>
<dbReference type="Proteomes" id="UP000759131">
    <property type="component" value="Unassembled WGS sequence"/>
</dbReference>
<feature type="transmembrane region" description="Helical" evidence="9">
    <location>
        <begin position="1109"/>
        <end position="1132"/>
    </location>
</feature>
<dbReference type="InterPro" id="IPR020845">
    <property type="entry name" value="AMP-binding_CS"/>
</dbReference>
<keyword evidence="12" id="KW-1185">Reference proteome</keyword>
<dbReference type="PROSITE" id="PS00455">
    <property type="entry name" value="AMP_BINDING"/>
    <property type="match status" value="1"/>
</dbReference>
<keyword evidence="9" id="KW-0812">Transmembrane</keyword>
<dbReference type="GO" id="GO:0005783">
    <property type="term" value="C:endoplasmic reticulum"/>
    <property type="evidence" value="ECO:0007669"/>
    <property type="project" value="TreeGrafter"/>
</dbReference>
<keyword evidence="4" id="KW-0276">Fatty acid metabolism</keyword>
<dbReference type="InterPro" id="IPR000873">
    <property type="entry name" value="AMP-dep_synth/lig_dom"/>
</dbReference>
<dbReference type="GO" id="GO:0030182">
    <property type="term" value="P:neuron differentiation"/>
    <property type="evidence" value="ECO:0007669"/>
    <property type="project" value="TreeGrafter"/>
</dbReference>
<evidence type="ECO:0000313" key="11">
    <source>
        <dbReference type="EMBL" id="CAD7631857.1"/>
    </source>
</evidence>
<keyword evidence="3" id="KW-0547">Nucleotide-binding</keyword>
<dbReference type="GO" id="GO:0005811">
    <property type="term" value="C:lipid droplet"/>
    <property type="evidence" value="ECO:0007669"/>
    <property type="project" value="TreeGrafter"/>
</dbReference>
<evidence type="ECO:0000259" key="10">
    <source>
        <dbReference type="Pfam" id="PF00501"/>
    </source>
</evidence>
<evidence type="ECO:0000256" key="4">
    <source>
        <dbReference type="ARBA" id="ARBA00022832"/>
    </source>
</evidence>
<comment type="catalytic activity">
    <reaction evidence="7">
        <text>a long-chain fatty acid + ATP + CoA = a long-chain fatty acyl-CoA + AMP + diphosphate</text>
        <dbReference type="Rhea" id="RHEA:15421"/>
        <dbReference type="ChEBI" id="CHEBI:30616"/>
        <dbReference type="ChEBI" id="CHEBI:33019"/>
        <dbReference type="ChEBI" id="CHEBI:57287"/>
        <dbReference type="ChEBI" id="CHEBI:57560"/>
        <dbReference type="ChEBI" id="CHEBI:83139"/>
        <dbReference type="ChEBI" id="CHEBI:456215"/>
        <dbReference type="EC" id="6.2.1.3"/>
    </reaction>
</comment>
<dbReference type="EC" id="6.2.1.3" evidence="6"/>
<evidence type="ECO:0000256" key="3">
    <source>
        <dbReference type="ARBA" id="ARBA00022741"/>
    </source>
</evidence>
<evidence type="ECO:0000256" key="6">
    <source>
        <dbReference type="ARBA" id="ARBA00026121"/>
    </source>
</evidence>
<sequence length="1185" mass="128910">MLVLIIKIVANLIIYAIVGSIVGPLVVCLWRRYAAPKKSEPMRGRPLDASLPSGAWVNVNHQRSAEDKRRQIVDRSANMAQLFARIVGQYSRNRCFGYRPLLAEDHEIQPDGHVLRKFTLSDYQWLTYEEVNSRMAGVAAGLRAIGVKRRDVVCIYADTRLEWMVTCQAVWRLGAVVVTVYTNLGDDGVLHVVNQTEATHLVTSDEFLAKLAPIVDKMPTIKHIIHMNSGITDPLEVVNDLFTDTQRQSIEFHSFQRIEQMGNELTEQSAESVATDESIGGDETALLMYTSGSTGVPKGVMISHKNLLFAVRAFYAFADALTPGEDIYAAFLPLAHCLEICAEISFLSVGVPVGYCSVHTLTDRSLGLQKGMRGDLTLLRPTVMAAVPLILDRIMKAITDEVDKRPLILRLIINAILKYKSFCAANGLNTPLINHFVCRKFAALMGGRLRFIASGGAPLRPETHRFICNLFNVKVLQGYGLTETTAAATIMTLDDESVGRVGPPMDGALIKIDLVDWTEASDTVGESPVARGELLIGGGCVTNGYFKDPELTEQYFRVDDGVKWFRTGDIGELYANGTIRIVDRIKDIIKLSHGEYVSLSQVEEKLKLMPIVANVCVYGNSLNDGLNALIVPNRNQLEALARRVSKSSQMDIKQLCDDLDINGKVLVELKEFCVNSGLTKVQIPTKIKLCAEEWLPDNGLVTSSFKLKRKALQEYYNNDIKPFGATGQTSPATGGGGGAGGGGGVTTDGGPQIASTHPPTGEPFDFCTVVPEKFVTNISRVFTMDDYILAGDGLHFYTIKTNTSGPDWKYYYLNNASSFIPEADQFTDITGALYFGQQCKQGGGQDCSFMGAANYKALMVGQDNPVGSTPPKFAYQAYNVAVVADPDFVHDVHKDPFVAVKDDSQMPWGLPAKSPISGTSKFFPIGADFSYLGAAYDPTQQVVFVLTYHDILSNSLIKTMLSWVPYIGKYFSQTLIHFWKLDGKGEAHYQSAPAARGYTALVSKSGNLFALERGKWYLLDIFEQKAPIPEKGTYEAFEFYNCYKNSTFKLDKPILPVKPIPSASAGAHASNTSGNSSETVAPLSPDITSPASSDSSTAESKKEEKSSPMIIILIIVIVIVIIIVIICCLFCCMKGKGKDDEKAEEAKPGSPKAGSKVGSKVGSTTGGAKAASTTGAAKSSTGGAG</sequence>
<keyword evidence="4" id="KW-0443">Lipid metabolism</keyword>
<dbReference type="GO" id="GO:0005886">
    <property type="term" value="C:plasma membrane"/>
    <property type="evidence" value="ECO:0007669"/>
    <property type="project" value="TreeGrafter"/>
</dbReference>
<dbReference type="GO" id="GO:0035336">
    <property type="term" value="P:long-chain fatty-acyl-CoA metabolic process"/>
    <property type="evidence" value="ECO:0007669"/>
    <property type="project" value="TreeGrafter"/>
</dbReference>
<reference evidence="11" key="1">
    <citation type="submission" date="2020-11" db="EMBL/GenBank/DDBJ databases">
        <authorList>
            <person name="Tran Van P."/>
        </authorList>
    </citation>
    <scope>NUCLEOTIDE SEQUENCE</scope>
</reference>
<keyword evidence="9" id="KW-1133">Transmembrane helix</keyword>
<gene>
    <name evidence="11" type="ORF">OSB1V03_LOCUS12266</name>
</gene>
<feature type="region of interest" description="Disordered" evidence="8">
    <location>
        <begin position="1066"/>
        <end position="1101"/>
    </location>
</feature>
<dbReference type="EMBL" id="CAJPIZ010010088">
    <property type="protein sequence ID" value="CAG2112287.1"/>
    <property type="molecule type" value="Genomic_DNA"/>
</dbReference>
<dbReference type="Pfam" id="PF00501">
    <property type="entry name" value="AMP-binding"/>
    <property type="match status" value="1"/>
</dbReference>
<dbReference type="SUPFAM" id="SSF56801">
    <property type="entry name" value="Acetyl-CoA synthetase-like"/>
    <property type="match status" value="1"/>
</dbReference>
<evidence type="ECO:0000313" key="12">
    <source>
        <dbReference type="Proteomes" id="UP000759131"/>
    </source>
</evidence>